<feature type="region of interest" description="Disordered" evidence="1">
    <location>
        <begin position="180"/>
        <end position="205"/>
    </location>
</feature>
<keyword evidence="2" id="KW-0812">Transmembrane</keyword>
<sequence length="205" mass="23012">MNFQFCPLQHALPRLMSLSPFLDPPSFLCYCFYFQFNFTSSIFAISLSLSLSLHPISFSFSIRILPVHKSIESSNLISPRQAAQYRASEAQLRQPEAGVARLGGQMTNEEVKSLNKRLELFLHAFAFQFVSSKHSIPLDFGLGSGGILITNLFAFMVTLYIANVGGCTVGGCERAREEGGPRVKGRVLGRERRERNESDRELREK</sequence>
<dbReference type="EMBL" id="RDQH01000337">
    <property type="protein sequence ID" value="RXH84611.1"/>
    <property type="molecule type" value="Genomic_DNA"/>
</dbReference>
<dbReference type="AlphaFoldDB" id="A0A498IT33"/>
<gene>
    <name evidence="3" type="ORF">DVH24_032895</name>
</gene>
<protein>
    <submittedName>
        <fullName evidence="3">Uncharacterized protein</fullName>
    </submittedName>
</protein>
<keyword evidence="2" id="KW-1133">Transmembrane helix</keyword>
<evidence type="ECO:0000256" key="2">
    <source>
        <dbReference type="SAM" id="Phobius"/>
    </source>
</evidence>
<keyword evidence="2" id="KW-0472">Membrane</keyword>
<proteinExistence type="predicted"/>
<evidence type="ECO:0000313" key="3">
    <source>
        <dbReference type="EMBL" id="RXH84611.1"/>
    </source>
</evidence>
<organism evidence="3 4">
    <name type="scientific">Malus domestica</name>
    <name type="common">Apple</name>
    <name type="synonym">Pyrus malus</name>
    <dbReference type="NCBI Taxonomy" id="3750"/>
    <lineage>
        <taxon>Eukaryota</taxon>
        <taxon>Viridiplantae</taxon>
        <taxon>Streptophyta</taxon>
        <taxon>Embryophyta</taxon>
        <taxon>Tracheophyta</taxon>
        <taxon>Spermatophyta</taxon>
        <taxon>Magnoliopsida</taxon>
        <taxon>eudicotyledons</taxon>
        <taxon>Gunneridae</taxon>
        <taxon>Pentapetalae</taxon>
        <taxon>rosids</taxon>
        <taxon>fabids</taxon>
        <taxon>Rosales</taxon>
        <taxon>Rosaceae</taxon>
        <taxon>Amygdaloideae</taxon>
        <taxon>Maleae</taxon>
        <taxon>Malus</taxon>
    </lineage>
</organism>
<accession>A0A498IT33</accession>
<feature type="compositionally biased region" description="Basic and acidic residues" evidence="1">
    <location>
        <begin position="188"/>
        <end position="205"/>
    </location>
</feature>
<feature type="transmembrane region" description="Helical" evidence="2">
    <location>
        <begin position="140"/>
        <end position="162"/>
    </location>
</feature>
<evidence type="ECO:0000256" key="1">
    <source>
        <dbReference type="SAM" id="MobiDB-lite"/>
    </source>
</evidence>
<name>A0A498IT33_MALDO</name>
<dbReference type="Proteomes" id="UP000290289">
    <property type="component" value="Chromosome 11"/>
</dbReference>
<keyword evidence="4" id="KW-1185">Reference proteome</keyword>
<reference evidence="3 4" key="1">
    <citation type="submission" date="2018-10" db="EMBL/GenBank/DDBJ databases">
        <title>A high-quality apple genome assembly.</title>
        <authorList>
            <person name="Hu J."/>
        </authorList>
    </citation>
    <scope>NUCLEOTIDE SEQUENCE [LARGE SCALE GENOMIC DNA]</scope>
    <source>
        <strain evidence="4">cv. HFTH1</strain>
        <tissue evidence="3">Young leaf</tissue>
    </source>
</reference>
<comment type="caution">
    <text evidence="3">The sequence shown here is derived from an EMBL/GenBank/DDBJ whole genome shotgun (WGS) entry which is preliminary data.</text>
</comment>
<evidence type="ECO:0000313" key="4">
    <source>
        <dbReference type="Proteomes" id="UP000290289"/>
    </source>
</evidence>